<feature type="transmembrane region" description="Helical" evidence="7">
    <location>
        <begin position="66"/>
        <end position="85"/>
    </location>
</feature>
<dbReference type="EMBL" id="LT629748">
    <property type="protein sequence ID" value="SDS35873.1"/>
    <property type="molecule type" value="Genomic_DNA"/>
</dbReference>
<evidence type="ECO:0000256" key="2">
    <source>
        <dbReference type="ARBA" id="ARBA00022475"/>
    </source>
</evidence>
<dbReference type="InterPro" id="IPR049453">
    <property type="entry name" value="Memb_transporter_dom"/>
</dbReference>
<accession>A0A1H1RJP5</accession>
<proteinExistence type="inferred from homology"/>
<feature type="transmembrane region" description="Helical" evidence="7">
    <location>
        <begin position="91"/>
        <end position="110"/>
    </location>
</feature>
<keyword evidence="11" id="KW-1185">Reference proteome</keyword>
<feature type="transmembrane region" description="Helical" evidence="7">
    <location>
        <begin position="448"/>
        <end position="473"/>
    </location>
</feature>
<evidence type="ECO:0000256" key="7">
    <source>
        <dbReference type="SAM" id="Phobius"/>
    </source>
</evidence>
<evidence type="ECO:0000256" key="1">
    <source>
        <dbReference type="ARBA" id="ARBA00004651"/>
    </source>
</evidence>
<protein>
    <submittedName>
        <fullName evidence="10">Uncharacterized membrane protein YccC</fullName>
    </submittedName>
</protein>
<feature type="transmembrane region" description="Helical" evidence="7">
    <location>
        <begin position="12"/>
        <end position="30"/>
    </location>
</feature>
<dbReference type="InterPro" id="IPR032692">
    <property type="entry name" value="YccS_N"/>
</dbReference>
<evidence type="ECO:0000313" key="10">
    <source>
        <dbReference type="EMBL" id="SDS35873.1"/>
    </source>
</evidence>
<feature type="transmembrane region" description="Helical" evidence="7">
    <location>
        <begin position="145"/>
        <end position="165"/>
    </location>
</feature>
<organism evidence="10 11">
    <name type="scientific">Halopseudomonas litoralis</name>
    <dbReference type="NCBI Taxonomy" id="797277"/>
    <lineage>
        <taxon>Bacteria</taxon>
        <taxon>Pseudomonadati</taxon>
        <taxon>Pseudomonadota</taxon>
        <taxon>Gammaproteobacteria</taxon>
        <taxon>Pseudomonadales</taxon>
        <taxon>Pseudomonadaceae</taxon>
        <taxon>Halopseudomonas</taxon>
    </lineage>
</organism>
<dbReference type="GO" id="GO:0005886">
    <property type="term" value="C:plasma membrane"/>
    <property type="evidence" value="ECO:0007669"/>
    <property type="project" value="UniProtKB-SubCell"/>
</dbReference>
<dbReference type="Proteomes" id="UP000243426">
    <property type="component" value="Chromosome I"/>
</dbReference>
<name>A0A1H1RJP5_9GAMM</name>
<keyword evidence="5 7" id="KW-0472">Membrane</keyword>
<keyword evidence="2" id="KW-1003">Cell membrane</keyword>
<feature type="domain" description="Integral membrane bound transporter" evidence="9">
    <location>
        <begin position="405"/>
        <end position="529"/>
    </location>
</feature>
<evidence type="ECO:0000256" key="3">
    <source>
        <dbReference type="ARBA" id="ARBA00022692"/>
    </source>
</evidence>
<feature type="domain" description="Integral membrane protein YccS N-terminal" evidence="8">
    <location>
        <begin position="82"/>
        <end position="341"/>
    </location>
</feature>
<evidence type="ECO:0000256" key="4">
    <source>
        <dbReference type="ARBA" id="ARBA00022989"/>
    </source>
</evidence>
<feature type="transmembrane region" description="Helical" evidence="7">
    <location>
        <begin position="517"/>
        <end position="537"/>
    </location>
</feature>
<evidence type="ECO:0000313" key="11">
    <source>
        <dbReference type="Proteomes" id="UP000243426"/>
    </source>
</evidence>
<feature type="transmembrane region" description="Helical" evidence="7">
    <location>
        <begin position="485"/>
        <end position="505"/>
    </location>
</feature>
<dbReference type="STRING" id="797277.SAMN05216198_1770"/>
<keyword evidence="4 7" id="KW-1133">Transmembrane helix</keyword>
<sequence>MKERLANALRVLLSSYVTTGVSAGLGLMLISGTAYLLLGQFAASVMAVGAIVCVPPDHALPRRGKFASLLPAAILGLPLFAGVQMLQDQPLYLGLLLVPATFFAFLAGAWGQRGLPIIISIMFAMTFSMAVSKQSNGGSLLTTCLYFVSGSLCYVLYATAANALLNSRYRAQLLAQSMLALSRLMRIQADRFDPTTDTLQAAALMQQQALLAEQLQAARDLLLESPRTARRQQRAAILINILEIRDHLLASELDLDLVKSRPEAASVLTEMHKLLDQMADELDRHADALLLSRQPAPLTDWRPALAALNRMPQTMAREEVGPTPSLIILLRGLTNRVGNINDEILRINRLARGKVEPDLAAVRTAWKLFVSPTSWSLRPVMVLWRWDAPPLRHAMRAALAVGAGYFLSLAMPWSTHGYWILVTIVVVLRGSLSQTLERRNNRVAGTILGCLLAGAILSTQAPPLLLLVIVPLAQAVSHSFAIKRYIVTAVSATVLSLVQAHLISAVDAPMFNVLERIADTFIGVGIAWAFSYVLPSWERNQIPSLVNRTLQAQARHAEIALNLRQFTAVDDEPELEWRLARKEAYDSLSALVQATRRSLAEPRAVRPALEPLESLLSHGYQLLAQLTTVKTMLLMRRDEDQSNIQPTLQAAAEEIRRTLQDGAIAAETPAFSRLNWGGQEEFSDPFVYDLEPWILRRLQLAQDLAESMRQDASAALRPVGEPDSSPERV</sequence>
<dbReference type="AlphaFoldDB" id="A0A1H1RJP5"/>
<gene>
    <name evidence="10" type="ORF">SAMN05216198_1770</name>
</gene>
<evidence type="ECO:0000259" key="9">
    <source>
        <dbReference type="Pfam" id="PF13515"/>
    </source>
</evidence>
<dbReference type="Pfam" id="PF12805">
    <property type="entry name" value="FUSC-like"/>
    <property type="match status" value="1"/>
</dbReference>
<dbReference type="PANTHER" id="PTHR30509">
    <property type="entry name" value="P-HYDROXYBENZOIC ACID EFFLUX PUMP SUBUNIT-RELATED"/>
    <property type="match status" value="1"/>
</dbReference>
<keyword evidence="3 7" id="KW-0812">Transmembrane</keyword>
<evidence type="ECO:0000256" key="6">
    <source>
        <dbReference type="ARBA" id="ARBA00043993"/>
    </source>
</evidence>
<reference evidence="11" key="1">
    <citation type="submission" date="2016-10" db="EMBL/GenBank/DDBJ databases">
        <authorList>
            <person name="Varghese N."/>
            <person name="Submissions S."/>
        </authorList>
    </citation>
    <scope>NUCLEOTIDE SEQUENCE [LARGE SCALE GENOMIC DNA]</scope>
    <source>
        <strain evidence="11">2SM5</strain>
    </source>
</reference>
<dbReference type="RefSeq" id="WP_090272973.1">
    <property type="nucleotide sequence ID" value="NZ_LT629748.1"/>
</dbReference>
<comment type="similarity">
    <text evidence="6">Belongs to the YccS/YhfK family.</text>
</comment>
<comment type="subcellular location">
    <subcellularLocation>
        <location evidence="1">Cell membrane</location>
        <topology evidence="1">Multi-pass membrane protein</topology>
    </subcellularLocation>
</comment>
<dbReference type="Pfam" id="PF13515">
    <property type="entry name" value="FUSC_2"/>
    <property type="match status" value="1"/>
</dbReference>
<dbReference type="PANTHER" id="PTHR30509:SF8">
    <property type="entry name" value="INNER MEMBRANE PROTEIN YCCS"/>
    <property type="match status" value="1"/>
</dbReference>
<evidence type="ECO:0000259" key="8">
    <source>
        <dbReference type="Pfam" id="PF12805"/>
    </source>
</evidence>
<evidence type="ECO:0000256" key="5">
    <source>
        <dbReference type="ARBA" id="ARBA00023136"/>
    </source>
</evidence>
<feature type="transmembrane region" description="Helical" evidence="7">
    <location>
        <begin position="117"/>
        <end position="133"/>
    </location>
</feature>
<dbReference type="OrthoDB" id="8670769at2"/>